<dbReference type="Gene3D" id="3.40.50.300">
    <property type="entry name" value="P-loop containing nucleotide triphosphate hydrolases"/>
    <property type="match status" value="1"/>
</dbReference>
<name>A0ABU3K6Q0_9BACT</name>
<evidence type="ECO:0000313" key="8">
    <source>
        <dbReference type="Proteomes" id="UP001250932"/>
    </source>
</evidence>
<comment type="caution">
    <text evidence="7">The sequence shown here is derived from an EMBL/GenBank/DDBJ whole genome shotgun (WGS) entry which is preliminary data.</text>
</comment>
<dbReference type="EMBL" id="JAQOUE010000001">
    <property type="protein sequence ID" value="MDT7042047.1"/>
    <property type="molecule type" value="Genomic_DNA"/>
</dbReference>
<dbReference type="Pfam" id="PF13167">
    <property type="entry name" value="GTP-bdg_N"/>
    <property type="match status" value="1"/>
</dbReference>
<comment type="similarity">
    <text evidence="5">Belongs to the TRAFAC class OBG-HflX-like GTPase superfamily. HflX GTPase family.</text>
</comment>
<dbReference type="InterPro" id="IPR005225">
    <property type="entry name" value="Small_GTP-bd"/>
</dbReference>
<evidence type="ECO:0000256" key="5">
    <source>
        <dbReference type="HAMAP-Rule" id="MF_00900"/>
    </source>
</evidence>
<dbReference type="NCBIfam" id="TIGR00231">
    <property type="entry name" value="small_GTP"/>
    <property type="match status" value="1"/>
</dbReference>
<sequence length="552" mass="62272">MARLERFYRRRIPVERVITPELAKASTELSHEIRRQIGFLINRRGEIENIIVGTDRQLVLPLLARSRSGSRLLRGVRFVHTHLKDQPLTKDDLTDLALLRLDMMVAIGVGEQGEPGRIFVAHLLPTSAERKAYVELAPTAFHSFQMECQEFVQSLESEIGRETPALKTTNGRPGAILVSVYARSRAEQEERLAETKELIVSQGIEVLDVVEQRLVAMNPKYVMGSGKLTDVIIHALQSGAEMLIFDRDLTPTQIRSISEKTEMKVLDRTQLILDIFAKRAHSRSGKIQVELAQMKYVLPRLSQSSTALSRLGGGIGGRGPGETKLETDLRRVRDRITHLESDLESLTKHRIQQRAKRTRNQVPVVSIVGYTNAGKSTLLNALTDSHVPADNRPFETLDTVSRRLHLPTGQEVILTDTVGFIRDLPQGLLKAFRTTLEELHDADLLLHVIDASASDFDQQIQVVEHILLELELDKVPRIFVLNKCDRLQPELAEALCYRHHGVGVSALHKETLHPIYSGIVDRLRRIELESNLEMVSDKRENPLWDDPHVPIA</sequence>
<dbReference type="InterPro" id="IPR025121">
    <property type="entry name" value="GTPase_HflX_N"/>
</dbReference>
<reference evidence="7 8" key="1">
    <citation type="journal article" date="2023" name="ISME J.">
        <title>Cultivation and genomic characterization of novel and ubiquitous marine nitrite-oxidizing bacteria from the Nitrospirales.</title>
        <authorList>
            <person name="Mueller A.J."/>
            <person name="Daebeler A."/>
            <person name="Herbold C.W."/>
            <person name="Kirkegaard R.H."/>
            <person name="Daims H."/>
        </authorList>
    </citation>
    <scope>NUCLEOTIDE SEQUENCE [LARGE SCALE GENOMIC DNA]</scope>
    <source>
        <strain evidence="7 8">EB</strain>
    </source>
</reference>
<dbReference type="PROSITE" id="PS51705">
    <property type="entry name" value="G_HFLX"/>
    <property type="match status" value="1"/>
</dbReference>
<dbReference type="InterPro" id="IPR016496">
    <property type="entry name" value="GTPase_HflX"/>
</dbReference>
<dbReference type="PANTHER" id="PTHR10229:SF0">
    <property type="entry name" value="GTP-BINDING PROTEIN 6-RELATED"/>
    <property type="match status" value="1"/>
</dbReference>
<dbReference type="Pfam" id="PF01926">
    <property type="entry name" value="MMR_HSR1"/>
    <property type="match status" value="1"/>
</dbReference>
<evidence type="ECO:0000313" key="7">
    <source>
        <dbReference type="EMBL" id="MDT7042047.1"/>
    </source>
</evidence>
<keyword evidence="1" id="KW-0479">Metal-binding</keyword>
<dbReference type="RefSeq" id="WP_313832403.1">
    <property type="nucleotide sequence ID" value="NZ_JAQOUE010000001.1"/>
</dbReference>
<keyword evidence="3" id="KW-0460">Magnesium</keyword>
<evidence type="ECO:0000259" key="6">
    <source>
        <dbReference type="PROSITE" id="PS51705"/>
    </source>
</evidence>
<dbReference type="PANTHER" id="PTHR10229">
    <property type="entry name" value="GTP-BINDING PROTEIN HFLX"/>
    <property type="match status" value="1"/>
</dbReference>
<keyword evidence="5" id="KW-0963">Cytoplasm</keyword>
<keyword evidence="4 5" id="KW-0342">GTP-binding</keyword>
<comment type="subunit">
    <text evidence="5">Monomer. Associates with the 50S ribosomal subunit.</text>
</comment>
<proteinExistence type="inferred from homology"/>
<dbReference type="Pfam" id="PF16360">
    <property type="entry name" value="GTP-bdg_M"/>
    <property type="match status" value="1"/>
</dbReference>
<organism evidence="7 8">
    <name type="scientific">Candidatus Nitronereus thalassa</name>
    <dbReference type="NCBI Taxonomy" id="3020898"/>
    <lineage>
        <taxon>Bacteria</taxon>
        <taxon>Pseudomonadati</taxon>
        <taxon>Nitrospirota</taxon>
        <taxon>Nitrospiria</taxon>
        <taxon>Nitrospirales</taxon>
        <taxon>Nitrospiraceae</taxon>
        <taxon>Candidatus Nitronereus</taxon>
    </lineage>
</organism>
<dbReference type="InterPro" id="IPR042108">
    <property type="entry name" value="GTPase_HflX_N_sf"/>
</dbReference>
<dbReference type="InterPro" id="IPR032305">
    <property type="entry name" value="GTP-bd_M"/>
</dbReference>
<dbReference type="Gene3D" id="6.10.250.2860">
    <property type="match status" value="1"/>
</dbReference>
<evidence type="ECO:0000256" key="4">
    <source>
        <dbReference type="ARBA" id="ARBA00023134"/>
    </source>
</evidence>
<keyword evidence="2 5" id="KW-0547">Nucleotide-binding</keyword>
<comment type="subcellular location">
    <subcellularLocation>
        <location evidence="5">Cytoplasm</location>
    </subcellularLocation>
    <text evidence="5">May associate with membranes.</text>
</comment>
<evidence type="ECO:0000256" key="1">
    <source>
        <dbReference type="ARBA" id="ARBA00022723"/>
    </source>
</evidence>
<evidence type="ECO:0000256" key="2">
    <source>
        <dbReference type="ARBA" id="ARBA00022741"/>
    </source>
</evidence>
<accession>A0ABU3K6Q0</accession>
<gene>
    <name evidence="5 7" type="primary">hflX</name>
    <name evidence="7" type="ORF">PPG34_06755</name>
</gene>
<dbReference type="CDD" id="cd01878">
    <property type="entry name" value="HflX"/>
    <property type="match status" value="1"/>
</dbReference>
<dbReference type="HAMAP" id="MF_00900">
    <property type="entry name" value="GTPase_HflX"/>
    <property type="match status" value="1"/>
</dbReference>
<comment type="function">
    <text evidence="5">GTPase that associates with the 50S ribosomal subunit and may have a role during protein synthesis or ribosome biogenesis.</text>
</comment>
<dbReference type="NCBIfam" id="TIGR03156">
    <property type="entry name" value="GTP_HflX"/>
    <property type="match status" value="1"/>
</dbReference>
<evidence type="ECO:0000256" key="3">
    <source>
        <dbReference type="ARBA" id="ARBA00022842"/>
    </source>
</evidence>
<dbReference type="InterPro" id="IPR030394">
    <property type="entry name" value="G_HFLX_dom"/>
</dbReference>
<dbReference type="PRINTS" id="PR00326">
    <property type="entry name" value="GTP1OBG"/>
</dbReference>
<dbReference type="Proteomes" id="UP001250932">
    <property type="component" value="Unassembled WGS sequence"/>
</dbReference>
<feature type="domain" description="Hflx-type G" evidence="6">
    <location>
        <begin position="363"/>
        <end position="527"/>
    </location>
</feature>
<dbReference type="InterPro" id="IPR027417">
    <property type="entry name" value="P-loop_NTPase"/>
</dbReference>
<keyword evidence="8" id="KW-1185">Reference proteome</keyword>
<dbReference type="SUPFAM" id="SSF52540">
    <property type="entry name" value="P-loop containing nucleoside triphosphate hydrolases"/>
    <property type="match status" value="1"/>
</dbReference>
<dbReference type="InterPro" id="IPR006073">
    <property type="entry name" value="GTP-bd"/>
</dbReference>
<protein>
    <recommendedName>
        <fullName evidence="5">GTPase HflX</fullName>
    </recommendedName>
    <alternativeName>
        <fullName evidence="5">GTP-binding protein HflX</fullName>
    </alternativeName>
</protein>
<dbReference type="Gene3D" id="3.40.50.11060">
    <property type="entry name" value="GTPase HflX, N-terminal domain"/>
    <property type="match status" value="1"/>
</dbReference>